<feature type="transmembrane region" description="Helical" evidence="2">
    <location>
        <begin position="155"/>
        <end position="178"/>
    </location>
</feature>
<dbReference type="RefSeq" id="WP_207007724.1">
    <property type="nucleotide sequence ID" value="NZ_CP022295.1"/>
</dbReference>
<reference evidence="3 4" key="1">
    <citation type="submission" date="2017-06" db="EMBL/GenBank/DDBJ databases">
        <title>Complete Genome Sequence of the Soil Carbazole-Degrading Bacterium Nocardioides aromaticivorans IC177.</title>
        <authorList>
            <person name="Vejarano F."/>
            <person name="Suzuki-Minakuchi C."/>
            <person name="Ohtsubo Y."/>
            <person name="Tsuda M."/>
            <person name="Okada K."/>
            <person name="Nojiri H."/>
        </authorList>
    </citation>
    <scope>NUCLEOTIDE SEQUENCE [LARGE SCALE GENOMIC DNA]</scope>
    <source>
        <strain evidence="3 4">IC177</strain>
    </source>
</reference>
<keyword evidence="4" id="KW-1185">Reference proteome</keyword>
<evidence type="ECO:0000313" key="3">
    <source>
        <dbReference type="EMBL" id="QSR28817.1"/>
    </source>
</evidence>
<protein>
    <submittedName>
        <fullName evidence="3">Uncharacterized protein</fullName>
    </submittedName>
</protein>
<organism evidence="3 4">
    <name type="scientific">Nocardioides aromaticivorans</name>
    <dbReference type="NCBI Taxonomy" id="200618"/>
    <lineage>
        <taxon>Bacteria</taxon>
        <taxon>Bacillati</taxon>
        <taxon>Actinomycetota</taxon>
        <taxon>Actinomycetes</taxon>
        <taxon>Propionibacteriales</taxon>
        <taxon>Nocardioidaceae</taxon>
        <taxon>Nocardioides</taxon>
    </lineage>
</organism>
<feature type="transmembrane region" description="Helical" evidence="2">
    <location>
        <begin position="184"/>
        <end position="203"/>
    </location>
</feature>
<keyword evidence="2" id="KW-1133">Transmembrane helix</keyword>
<feature type="transmembrane region" description="Helical" evidence="2">
    <location>
        <begin position="78"/>
        <end position="96"/>
    </location>
</feature>
<evidence type="ECO:0000313" key="4">
    <source>
        <dbReference type="Proteomes" id="UP000662818"/>
    </source>
</evidence>
<accession>A0ABX7PSZ4</accession>
<feature type="transmembrane region" description="Helical" evidence="2">
    <location>
        <begin position="102"/>
        <end position="121"/>
    </location>
</feature>
<proteinExistence type="predicted"/>
<evidence type="ECO:0000256" key="1">
    <source>
        <dbReference type="SAM" id="MobiDB-lite"/>
    </source>
</evidence>
<dbReference type="EMBL" id="CP022295">
    <property type="protein sequence ID" value="QSR28817.1"/>
    <property type="molecule type" value="Genomic_DNA"/>
</dbReference>
<gene>
    <name evidence="3" type="ORF">CFH99_24650</name>
</gene>
<feature type="region of interest" description="Disordered" evidence="1">
    <location>
        <begin position="205"/>
        <end position="234"/>
    </location>
</feature>
<keyword evidence="2" id="KW-0812">Transmembrane</keyword>
<feature type="transmembrane region" description="Helical" evidence="2">
    <location>
        <begin position="6"/>
        <end position="23"/>
    </location>
</feature>
<keyword evidence="2" id="KW-0472">Membrane</keyword>
<sequence>MLDSVIAASLGAVVAAAVGSLIVSSDRLRQAASADADLLETLKAENKAIAETVSFSMARAAAVAAIRSIHPTLTLSEAVALAASLLGMPLYIALLDQTYPDWLGITLGSVVAVALVGLYAVTTSQWCRRAYARIARYREAGLPDDAFEAERQTKLAVAAQGVIAAFGFLLTCMMLGTLMGAAPWGELVLAVSAVGAAIGASALPRKRAAADADSSATSGLGQDGEPDAPPHPVN</sequence>
<dbReference type="Proteomes" id="UP000662818">
    <property type="component" value="Chromosome"/>
</dbReference>
<evidence type="ECO:0000256" key="2">
    <source>
        <dbReference type="SAM" id="Phobius"/>
    </source>
</evidence>
<name>A0ABX7PSZ4_9ACTN</name>